<dbReference type="RefSeq" id="WP_345330403.1">
    <property type="nucleotide sequence ID" value="NZ_BAABJI010000002.1"/>
</dbReference>
<name>A0ABP9FTD8_9SPHI</name>
<gene>
    <name evidence="2" type="ORF">GCM10023313_14800</name>
</gene>
<accession>A0ABP9FTD8</accession>
<evidence type="ECO:0008006" key="4">
    <source>
        <dbReference type="Google" id="ProtNLM"/>
    </source>
</evidence>
<keyword evidence="3" id="KW-1185">Reference proteome</keyword>
<comment type="caution">
    <text evidence="2">The sequence shown here is derived from an EMBL/GenBank/DDBJ whole genome shotgun (WGS) entry which is preliminary data.</text>
</comment>
<evidence type="ECO:0000313" key="3">
    <source>
        <dbReference type="Proteomes" id="UP001501436"/>
    </source>
</evidence>
<keyword evidence="1" id="KW-0732">Signal</keyword>
<organism evidence="2 3">
    <name type="scientific">Mucilaginibacter defluvii</name>
    <dbReference type="NCBI Taxonomy" id="1196019"/>
    <lineage>
        <taxon>Bacteria</taxon>
        <taxon>Pseudomonadati</taxon>
        <taxon>Bacteroidota</taxon>
        <taxon>Sphingobacteriia</taxon>
        <taxon>Sphingobacteriales</taxon>
        <taxon>Sphingobacteriaceae</taxon>
        <taxon>Mucilaginibacter</taxon>
    </lineage>
</organism>
<dbReference type="PROSITE" id="PS51257">
    <property type="entry name" value="PROKAR_LIPOPROTEIN"/>
    <property type="match status" value="1"/>
</dbReference>
<feature type="chain" id="PRO_5045786453" description="Lipocalin-like protein" evidence="1">
    <location>
        <begin position="22"/>
        <end position="164"/>
    </location>
</feature>
<proteinExistence type="predicted"/>
<sequence>MKKYYALVVVVLLLFSTSCKKEEKQPDQSKQHPIVGKWILTNVLYTEYEDGRLKIKDRQEELPLKLNIVEYKSDGTGRSQLNENTSYYTLFDYVISDTALITKNYRVYDGDRLIPGSYPTYTSSIKELKGDKWTVYTEASFEEWNGTKTVTVRKINKNTLSRLK</sequence>
<feature type="signal peptide" evidence="1">
    <location>
        <begin position="1"/>
        <end position="21"/>
    </location>
</feature>
<evidence type="ECO:0000256" key="1">
    <source>
        <dbReference type="SAM" id="SignalP"/>
    </source>
</evidence>
<dbReference type="Proteomes" id="UP001501436">
    <property type="component" value="Unassembled WGS sequence"/>
</dbReference>
<dbReference type="EMBL" id="BAABJI010000002">
    <property type="protein sequence ID" value="GAA4912689.1"/>
    <property type="molecule type" value="Genomic_DNA"/>
</dbReference>
<reference evidence="3" key="1">
    <citation type="journal article" date="2019" name="Int. J. Syst. Evol. Microbiol.">
        <title>The Global Catalogue of Microorganisms (GCM) 10K type strain sequencing project: providing services to taxonomists for standard genome sequencing and annotation.</title>
        <authorList>
            <consortium name="The Broad Institute Genomics Platform"/>
            <consortium name="The Broad Institute Genome Sequencing Center for Infectious Disease"/>
            <person name="Wu L."/>
            <person name="Ma J."/>
        </authorList>
    </citation>
    <scope>NUCLEOTIDE SEQUENCE [LARGE SCALE GENOMIC DNA]</scope>
    <source>
        <strain evidence="3">JCM 18283</strain>
    </source>
</reference>
<protein>
    <recommendedName>
        <fullName evidence="4">Lipocalin-like protein</fullName>
    </recommendedName>
</protein>
<evidence type="ECO:0000313" key="2">
    <source>
        <dbReference type="EMBL" id="GAA4912689.1"/>
    </source>
</evidence>